<keyword evidence="5 8" id="KW-0812">Transmembrane</keyword>
<evidence type="ECO:0000259" key="9">
    <source>
        <dbReference type="Pfam" id="PF00884"/>
    </source>
</evidence>
<proteinExistence type="predicted"/>
<sequence>MQEYAACDVTQGLVSPMKRQLSSAFFIFCIALFFASVQNTALWQHLWQILTASQHFDIAFLATIPVLILALCFAIFTLLVWPIIYKPIVIALLACSTLATYAMVSYGQYFNYGMIVNIFETNSSEATSYLSVSVFLWLLFLFFIPSVFVLLTKVRFPSTFRGLLAQKLVMLIVSVAVVGAIASVYYKDYASLVRNNSEIKALINPTNYLSASFRYAKYRLYEKNIPFKTIGTDAKDMNTSGAPNVIVLVVGETSRAMNYSLNGYDRDTNPHLSKQGVVSFQHVTSCGTATAVSVPCMFSIMTHDSYNATTARHQEGVLDVLKHANVDVSWIDNDGGCKGVCDRVEHMNIDASAFPKSCSNGTCYDDVLLNGLADRVRNAKQDTVIILHLMGSHGPTYFERYPPEFRIFTPSCDTADIQNCSRQEVLNTYDNTIVYTDYILSQVIDILKGADQSHQTAMLYLSDHGESLGEDGIYLHGLPYGIAPKEQKSVPMILWMSPLFKEDHKVDLTCLEQNAKENQYSQDNLFHTLLGMASVSTKVYQPSLDMLYHCEKHSDAQQQPSSNLAN</sequence>
<dbReference type="GO" id="GO:0016740">
    <property type="term" value="F:transferase activity"/>
    <property type="evidence" value="ECO:0007669"/>
    <property type="project" value="UniProtKB-KW"/>
</dbReference>
<feature type="transmembrane region" description="Helical" evidence="8">
    <location>
        <begin position="88"/>
        <end position="109"/>
    </location>
</feature>
<evidence type="ECO:0000259" key="10">
    <source>
        <dbReference type="Pfam" id="PF08019"/>
    </source>
</evidence>
<dbReference type="CDD" id="cd16017">
    <property type="entry name" value="LptA"/>
    <property type="match status" value="1"/>
</dbReference>
<evidence type="ECO:0000313" key="12">
    <source>
        <dbReference type="Proteomes" id="UP001149821"/>
    </source>
</evidence>
<accession>A0ABT5QJD7</accession>
<evidence type="ECO:0000256" key="7">
    <source>
        <dbReference type="ARBA" id="ARBA00023136"/>
    </source>
</evidence>
<dbReference type="RefSeq" id="WP_274140953.1">
    <property type="nucleotide sequence ID" value="NZ_JAJUBB010000003.1"/>
</dbReference>
<evidence type="ECO:0000256" key="1">
    <source>
        <dbReference type="ARBA" id="ARBA00004429"/>
    </source>
</evidence>
<reference evidence="11" key="1">
    <citation type="submission" date="2021-12" db="EMBL/GenBank/DDBJ databases">
        <title>Enterovibrio ZSDZ35 sp. nov. and Enterovibrio ZSDZ42 sp. nov., isolated from coastal seawater in Qingdao.</title>
        <authorList>
            <person name="Zhang P."/>
        </authorList>
    </citation>
    <scope>NUCLEOTIDE SEQUENCE</scope>
    <source>
        <strain evidence="11">ZSDZ35</strain>
    </source>
</reference>
<name>A0ABT5QJD7_9GAMM</name>
<dbReference type="Proteomes" id="UP001149821">
    <property type="component" value="Unassembled WGS sequence"/>
</dbReference>
<dbReference type="NCBIfam" id="NF008619">
    <property type="entry name" value="PRK11598.1"/>
    <property type="match status" value="1"/>
</dbReference>
<dbReference type="PANTHER" id="PTHR30443:SF0">
    <property type="entry name" value="PHOSPHOETHANOLAMINE TRANSFERASE EPTA"/>
    <property type="match status" value="1"/>
</dbReference>
<feature type="transmembrane region" description="Helical" evidence="8">
    <location>
        <begin position="129"/>
        <end position="151"/>
    </location>
</feature>
<dbReference type="Gene3D" id="3.40.720.10">
    <property type="entry name" value="Alkaline Phosphatase, subunit A"/>
    <property type="match status" value="1"/>
</dbReference>
<keyword evidence="6 8" id="KW-1133">Transmembrane helix</keyword>
<feature type="domain" description="Sulfatase N-terminal" evidence="9">
    <location>
        <begin position="246"/>
        <end position="533"/>
    </location>
</feature>
<dbReference type="EMBL" id="JAJUBB010000003">
    <property type="protein sequence ID" value="MDD1780783.1"/>
    <property type="molecule type" value="Genomic_DNA"/>
</dbReference>
<evidence type="ECO:0000256" key="5">
    <source>
        <dbReference type="ARBA" id="ARBA00022692"/>
    </source>
</evidence>
<feature type="transmembrane region" description="Helical" evidence="8">
    <location>
        <begin position="163"/>
        <end position="186"/>
    </location>
</feature>
<keyword evidence="2" id="KW-1003">Cell membrane</keyword>
<gene>
    <name evidence="11" type="primary">eptA</name>
    <name evidence="11" type="ORF">LRP49_06145</name>
</gene>
<evidence type="ECO:0000256" key="4">
    <source>
        <dbReference type="ARBA" id="ARBA00022679"/>
    </source>
</evidence>
<comment type="subcellular location">
    <subcellularLocation>
        <location evidence="1">Cell inner membrane</location>
        <topology evidence="1">Multi-pass membrane protein</topology>
    </subcellularLocation>
</comment>
<evidence type="ECO:0000256" key="6">
    <source>
        <dbReference type="ARBA" id="ARBA00022989"/>
    </source>
</evidence>
<dbReference type="InterPro" id="IPR040423">
    <property type="entry name" value="PEA_transferase"/>
</dbReference>
<dbReference type="InterPro" id="IPR017850">
    <property type="entry name" value="Alkaline_phosphatase_core_sf"/>
</dbReference>
<protein>
    <submittedName>
        <fullName evidence="11">Phosphoethanolamine transferase EptA</fullName>
    </submittedName>
</protein>
<dbReference type="InterPro" id="IPR012549">
    <property type="entry name" value="EptA-like_N"/>
</dbReference>
<dbReference type="PANTHER" id="PTHR30443">
    <property type="entry name" value="INNER MEMBRANE PROTEIN"/>
    <property type="match status" value="1"/>
</dbReference>
<keyword evidence="7 8" id="KW-0472">Membrane</keyword>
<keyword evidence="4 11" id="KW-0808">Transferase</keyword>
<feature type="transmembrane region" description="Helical" evidence="8">
    <location>
        <begin position="21"/>
        <end position="38"/>
    </location>
</feature>
<evidence type="ECO:0000313" key="11">
    <source>
        <dbReference type="EMBL" id="MDD1780783.1"/>
    </source>
</evidence>
<evidence type="ECO:0000256" key="2">
    <source>
        <dbReference type="ARBA" id="ARBA00022475"/>
    </source>
</evidence>
<dbReference type="InterPro" id="IPR000917">
    <property type="entry name" value="Sulfatase_N"/>
</dbReference>
<feature type="domain" description="Phosphoethanolamine transferase N-terminal" evidence="10">
    <location>
        <begin position="69"/>
        <end position="218"/>
    </location>
</feature>
<dbReference type="SUPFAM" id="SSF53649">
    <property type="entry name" value="Alkaline phosphatase-like"/>
    <property type="match status" value="1"/>
</dbReference>
<dbReference type="Pfam" id="PF00884">
    <property type="entry name" value="Sulfatase"/>
    <property type="match status" value="1"/>
</dbReference>
<evidence type="ECO:0000256" key="3">
    <source>
        <dbReference type="ARBA" id="ARBA00022519"/>
    </source>
</evidence>
<organism evidence="11 12">
    <name type="scientific">Enterovibrio qingdaonensis</name>
    <dbReference type="NCBI Taxonomy" id="2899818"/>
    <lineage>
        <taxon>Bacteria</taxon>
        <taxon>Pseudomonadati</taxon>
        <taxon>Pseudomonadota</taxon>
        <taxon>Gammaproteobacteria</taxon>
        <taxon>Vibrionales</taxon>
        <taxon>Vibrionaceae</taxon>
        <taxon>Enterovibrio</taxon>
    </lineage>
</organism>
<feature type="transmembrane region" description="Helical" evidence="8">
    <location>
        <begin position="58"/>
        <end position="81"/>
    </location>
</feature>
<dbReference type="NCBIfam" id="NF028537">
    <property type="entry name" value="P_eth_NH2_trans"/>
    <property type="match status" value="1"/>
</dbReference>
<keyword evidence="3" id="KW-0997">Cell inner membrane</keyword>
<dbReference type="Pfam" id="PF08019">
    <property type="entry name" value="EptA_B_N"/>
    <property type="match status" value="1"/>
</dbReference>
<evidence type="ECO:0000256" key="8">
    <source>
        <dbReference type="SAM" id="Phobius"/>
    </source>
</evidence>
<dbReference type="InterPro" id="IPR058130">
    <property type="entry name" value="PEA_transf_C"/>
</dbReference>
<keyword evidence="12" id="KW-1185">Reference proteome</keyword>
<comment type="caution">
    <text evidence="11">The sequence shown here is derived from an EMBL/GenBank/DDBJ whole genome shotgun (WGS) entry which is preliminary data.</text>
</comment>